<dbReference type="Pfam" id="PF01594">
    <property type="entry name" value="AI-2E_transport"/>
    <property type="match status" value="1"/>
</dbReference>
<comment type="caution">
    <text evidence="9">The sequence shown here is derived from an EMBL/GenBank/DDBJ whole genome shotgun (WGS) entry which is preliminary data.</text>
</comment>
<sequence length="335" mass="36591">MKQEKIYFDVSWQTILKFAAVILGLWFIWLVRDIVALFFVVLVFVSAFSPVVDKWSRKMNRVLAISLLYLIFLVLLGLVGVVIIPPVVGQIQSLAQFLPTISQKVFPFFGVWENLVNISTESLGAIASQLQSLTTSIYNTTIGFFGALAAVFTLLILTFYLLLEEQGAKKLIKEHLPLANRDRIVNIAQKIGLKMGAWLRGQAFLGLTIGAISYIGLLIIGLPYALTLAVWAGITELIPYIGPILGAIPALVIGFAVSPLVGLIVLIFYIVIQQLESQFLVPKIMQKAVGLSPVVIILSLLIGGKLAGILGVIISVPVAAAISVLVKDWNRLLQK</sequence>
<keyword evidence="3" id="KW-0813">Transport</keyword>
<comment type="subcellular location">
    <subcellularLocation>
        <location evidence="1">Cell membrane</location>
        <topology evidence="1">Multi-pass membrane protein</topology>
    </subcellularLocation>
</comment>
<feature type="transmembrane region" description="Helical" evidence="8">
    <location>
        <begin position="7"/>
        <end position="28"/>
    </location>
</feature>
<dbReference type="AlphaFoldDB" id="A0A554LKF6"/>
<name>A0A554LKF6_9BACT</name>
<feature type="transmembrane region" description="Helical" evidence="8">
    <location>
        <begin position="64"/>
        <end position="88"/>
    </location>
</feature>
<keyword evidence="6 8" id="KW-1133">Transmembrane helix</keyword>
<dbReference type="Proteomes" id="UP000315689">
    <property type="component" value="Unassembled WGS sequence"/>
</dbReference>
<dbReference type="PANTHER" id="PTHR21716">
    <property type="entry name" value="TRANSMEMBRANE PROTEIN"/>
    <property type="match status" value="1"/>
</dbReference>
<accession>A0A554LKF6</accession>
<feature type="transmembrane region" description="Helical" evidence="8">
    <location>
        <begin position="142"/>
        <end position="163"/>
    </location>
</feature>
<dbReference type="PANTHER" id="PTHR21716:SF53">
    <property type="entry name" value="PERMEASE PERM-RELATED"/>
    <property type="match status" value="1"/>
</dbReference>
<feature type="transmembrane region" description="Helical" evidence="8">
    <location>
        <begin position="34"/>
        <end position="52"/>
    </location>
</feature>
<evidence type="ECO:0000256" key="2">
    <source>
        <dbReference type="ARBA" id="ARBA00009773"/>
    </source>
</evidence>
<organism evidence="9 10">
    <name type="scientific">Candidatus Berkelbacteria bacterium Licking1014_7</name>
    <dbReference type="NCBI Taxonomy" id="2017147"/>
    <lineage>
        <taxon>Bacteria</taxon>
        <taxon>Candidatus Berkelbacteria</taxon>
    </lineage>
</organism>
<keyword evidence="7 8" id="KW-0472">Membrane</keyword>
<evidence type="ECO:0000256" key="8">
    <source>
        <dbReference type="SAM" id="Phobius"/>
    </source>
</evidence>
<evidence type="ECO:0000313" key="9">
    <source>
        <dbReference type="EMBL" id="TSC93342.1"/>
    </source>
</evidence>
<proteinExistence type="inferred from homology"/>
<evidence type="ECO:0000256" key="3">
    <source>
        <dbReference type="ARBA" id="ARBA00022448"/>
    </source>
</evidence>
<feature type="transmembrane region" description="Helical" evidence="8">
    <location>
        <begin position="204"/>
        <end position="234"/>
    </location>
</feature>
<keyword evidence="5 8" id="KW-0812">Transmembrane</keyword>
<gene>
    <name evidence="9" type="ORF">CEN89_125</name>
</gene>
<evidence type="ECO:0000256" key="1">
    <source>
        <dbReference type="ARBA" id="ARBA00004651"/>
    </source>
</evidence>
<reference evidence="9 10" key="1">
    <citation type="submission" date="2017-07" db="EMBL/GenBank/DDBJ databases">
        <title>Mechanisms for carbon and nitrogen cycling indicate functional differentiation within the Candidate Phyla Radiation.</title>
        <authorList>
            <person name="Danczak R.E."/>
            <person name="Johnston M.D."/>
            <person name="Kenah C."/>
            <person name="Slattery M."/>
            <person name="Wrighton K.C."/>
            <person name="Wilkins M.J."/>
        </authorList>
    </citation>
    <scope>NUCLEOTIDE SEQUENCE [LARGE SCALE GENOMIC DNA]</scope>
    <source>
        <strain evidence="9">Licking1014_7</strain>
    </source>
</reference>
<protein>
    <recommendedName>
        <fullName evidence="11">Permease</fullName>
    </recommendedName>
</protein>
<keyword evidence="4" id="KW-1003">Cell membrane</keyword>
<evidence type="ECO:0008006" key="11">
    <source>
        <dbReference type="Google" id="ProtNLM"/>
    </source>
</evidence>
<feature type="transmembrane region" description="Helical" evidence="8">
    <location>
        <begin position="308"/>
        <end position="326"/>
    </location>
</feature>
<dbReference type="GO" id="GO:0005886">
    <property type="term" value="C:plasma membrane"/>
    <property type="evidence" value="ECO:0007669"/>
    <property type="project" value="UniProtKB-SubCell"/>
</dbReference>
<dbReference type="GO" id="GO:0055085">
    <property type="term" value="P:transmembrane transport"/>
    <property type="evidence" value="ECO:0007669"/>
    <property type="project" value="TreeGrafter"/>
</dbReference>
<evidence type="ECO:0000256" key="5">
    <source>
        <dbReference type="ARBA" id="ARBA00022692"/>
    </source>
</evidence>
<comment type="similarity">
    <text evidence="2">Belongs to the autoinducer-2 exporter (AI-2E) (TC 2.A.86) family.</text>
</comment>
<evidence type="ECO:0000313" key="10">
    <source>
        <dbReference type="Proteomes" id="UP000315689"/>
    </source>
</evidence>
<dbReference type="EMBL" id="VMGK01000003">
    <property type="protein sequence ID" value="TSC93342.1"/>
    <property type="molecule type" value="Genomic_DNA"/>
</dbReference>
<feature type="transmembrane region" description="Helical" evidence="8">
    <location>
        <begin position="284"/>
        <end position="302"/>
    </location>
</feature>
<dbReference type="InterPro" id="IPR002549">
    <property type="entry name" value="AI-2E-like"/>
</dbReference>
<feature type="transmembrane region" description="Helical" evidence="8">
    <location>
        <begin position="240"/>
        <end position="272"/>
    </location>
</feature>
<evidence type="ECO:0000256" key="4">
    <source>
        <dbReference type="ARBA" id="ARBA00022475"/>
    </source>
</evidence>
<evidence type="ECO:0000256" key="6">
    <source>
        <dbReference type="ARBA" id="ARBA00022989"/>
    </source>
</evidence>
<evidence type="ECO:0000256" key="7">
    <source>
        <dbReference type="ARBA" id="ARBA00023136"/>
    </source>
</evidence>